<feature type="domain" description="FecR N-terminal" evidence="4">
    <location>
        <begin position="11"/>
        <end position="53"/>
    </location>
</feature>
<reference evidence="6" key="1">
    <citation type="submission" date="2023-03" db="EMBL/GenBank/DDBJ databases">
        <title>Andean soil-derived lignocellulolytic bacterial consortium as a source of novel taxa and putative plastic-active enzymes.</title>
        <authorList>
            <person name="Diaz-Garcia L."/>
            <person name="Chuvochina M."/>
            <person name="Feuerriegel G."/>
            <person name="Bunk B."/>
            <person name="Sproer C."/>
            <person name="Streit W.R."/>
            <person name="Rodriguez L.M."/>
            <person name="Overmann J."/>
            <person name="Jimenez D.J."/>
        </authorList>
    </citation>
    <scope>NUCLEOTIDE SEQUENCE</scope>
    <source>
        <strain evidence="6">MAG 833</strain>
    </source>
</reference>
<dbReference type="Gene3D" id="2.60.120.1440">
    <property type="match status" value="1"/>
</dbReference>
<evidence type="ECO:0000259" key="4">
    <source>
        <dbReference type="Pfam" id="PF16220"/>
    </source>
</evidence>
<evidence type="ECO:0000259" key="5">
    <source>
        <dbReference type="Pfam" id="PF16344"/>
    </source>
</evidence>
<feature type="region of interest" description="Disordered" evidence="1">
    <location>
        <begin position="68"/>
        <end position="90"/>
    </location>
</feature>
<dbReference type="Gene3D" id="3.55.50.30">
    <property type="match status" value="1"/>
</dbReference>
<evidence type="ECO:0000256" key="2">
    <source>
        <dbReference type="SAM" id="Phobius"/>
    </source>
</evidence>
<dbReference type="Pfam" id="PF04773">
    <property type="entry name" value="FecR"/>
    <property type="match status" value="1"/>
</dbReference>
<keyword evidence="2" id="KW-0472">Membrane</keyword>
<evidence type="ECO:0000313" key="7">
    <source>
        <dbReference type="Proteomes" id="UP001213664"/>
    </source>
</evidence>
<feature type="domain" description="FecR protein" evidence="3">
    <location>
        <begin position="129"/>
        <end position="221"/>
    </location>
</feature>
<dbReference type="Proteomes" id="UP001213664">
    <property type="component" value="Chromosome"/>
</dbReference>
<dbReference type="GO" id="GO:0016989">
    <property type="term" value="F:sigma factor antagonist activity"/>
    <property type="evidence" value="ECO:0007669"/>
    <property type="project" value="TreeGrafter"/>
</dbReference>
<dbReference type="AlphaFoldDB" id="A0AAJ5WZM0"/>
<dbReference type="EMBL" id="CP119326">
    <property type="protein sequence ID" value="WEK40081.1"/>
    <property type="molecule type" value="Genomic_DNA"/>
</dbReference>
<evidence type="ECO:0000256" key="1">
    <source>
        <dbReference type="SAM" id="MobiDB-lite"/>
    </source>
</evidence>
<evidence type="ECO:0000313" key="6">
    <source>
        <dbReference type="EMBL" id="WEK40081.1"/>
    </source>
</evidence>
<dbReference type="InterPro" id="IPR032508">
    <property type="entry name" value="FecR_C"/>
</dbReference>
<sequence>MTGCDEVPPIEQAMEWLSRRCGGGLSPADGRAFDLWLAASPHHAQAYAEAEALWAGLDWSTRLNQDSLNPASPGVDGSRRASLASPDKLTTQNARHRLTRRGLVGLAAAVAGVAAAPLAINGFGRTTRRFETEVGEIRHMALQDGSRVSLGGDTVLSTRFSDHERLMRLDAGEAFFNVAHDQSRVFRVVGAGLVVEALGTAFEVRVGEKRAEVFVEEGRVRVTAKASGEQMILGAGERAVLDQDVLRRTAINPAAVAPWRRQRFSFIDQPLSEVVADVNRYYRPSVVVASPELAAQKVTAAFTIEQIPQALESLANEMGGRLTRRSDADGEVTLILKR</sequence>
<proteinExistence type="predicted"/>
<dbReference type="PANTHER" id="PTHR30273:SF2">
    <property type="entry name" value="PROTEIN FECR"/>
    <property type="match status" value="1"/>
</dbReference>
<evidence type="ECO:0000259" key="3">
    <source>
        <dbReference type="Pfam" id="PF04773"/>
    </source>
</evidence>
<dbReference type="InterPro" id="IPR012373">
    <property type="entry name" value="Ferrdict_sens_TM"/>
</dbReference>
<dbReference type="InterPro" id="IPR006860">
    <property type="entry name" value="FecR"/>
</dbReference>
<dbReference type="InterPro" id="IPR032623">
    <property type="entry name" value="FecR_N"/>
</dbReference>
<organism evidence="6 7">
    <name type="scientific">Candidatus Brevundimonas colombiensis</name>
    <dbReference type="NCBI Taxonomy" id="3121376"/>
    <lineage>
        <taxon>Bacteria</taxon>
        <taxon>Pseudomonadati</taxon>
        <taxon>Pseudomonadota</taxon>
        <taxon>Alphaproteobacteria</taxon>
        <taxon>Caulobacterales</taxon>
        <taxon>Caulobacteraceae</taxon>
        <taxon>Brevundimonas</taxon>
    </lineage>
</organism>
<accession>A0AAJ5WZM0</accession>
<dbReference type="PIRSF" id="PIRSF018266">
    <property type="entry name" value="FecR"/>
    <property type="match status" value="1"/>
</dbReference>
<dbReference type="PANTHER" id="PTHR30273">
    <property type="entry name" value="PERIPLASMIC SIGNAL SENSOR AND SIGMA FACTOR ACTIVATOR FECR-RELATED"/>
    <property type="match status" value="1"/>
</dbReference>
<feature type="transmembrane region" description="Helical" evidence="2">
    <location>
        <begin position="102"/>
        <end position="120"/>
    </location>
</feature>
<protein>
    <submittedName>
        <fullName evidence="6">FecR domain-containing protein</fullName>
    </submittedName>
</protein>
<gene>
    <name evidence="6" type="ORF">P0Y50_00310</name>
</gene>
<feature type="domain" description="Protein FecR C-terminal" evidence="5">
    <location>
        <begin position="263"/>
        <end position="316"/>
    </location>
</feature>
<name>A0AAJ5WZM0_9CAUL</name>
<keyword evidence="2" id="KW-1133">Transmembrane helix</keyword>
<dbReference type="Pfam" id="PF16344">
    <property type="entry name" value="FecR_C"/>
    <property type="match status" value="1"/>
</dbReference>
<keyword evidence="2" id="KW-0812">Transmembrane</keyword>
<dbReference type="Pfam" id="PF16220">
    <property type="entry name" value="DUF4880"/>
    <property type="match status" value="1"/>
</dbReference>